<reference evidence="3" key="1">
    <citation type="submission" date="2021-02" db="EMBL/GenBank/DDBJ databases">
        <authorList>
            <person name="Nowell W R."/>
        </authorList>
    </citation>
    <scope>NUCLEOTIDE SEQUENCE</scope>
</reference>
<feature type="domain" description="SGNH hydrolase-type esterase" evidence="2">
    <location>
        <begin position="56"/>
        <end position="216"/>
    </location>
</feature>
<evidence type="ECO:0000256" key="1">
    <source>
        <dbReference type="SAM" id="SignalP"/>
    </source>
</evidence>
<dbReference type="InterPro" id="IPR013830">
    <property type="entry name" value="SGNH_hydro"/>
</dbReference>
<keyword evidence="1" id="KW-0732">Signal</keyword>
<dbReference type="InterPro" id="IPR036514">
    <property type="entry name" value="SGNH_hydro_sf"/>
</dbReference>
<dbReference type="PANTHER" id="PTHR30383:SF5">
    <property type="entry name" value="SGNH HYDROLASE-TYPE ESTERASE DOMAIN-CONTAINING PROTEIN"/>
    <property type="match status" value="1"/>
</dbReference>
<dbReference type="Proteomes" id="UP000682733">
    <property type="component" value="Unassembled WGS sequence"/>
</dbReference>
<dbReference type="EMBL" id="CAJNOK010022689">
    <property type="protein sequence ID" value="CAF1351829.1"/>
    <property type="molecule type" value="Genomic_DNA"/>
</dbReference>
<feature type="chain" id="PRO_5035646751" description="SGNH hydrolase-type esterase domain-containing protein" evidence="1">
    <location>
        <begin position="22"/>
        <end position="232"/>
    </location>
</feature>
<dbReference type="PANTHER" id="PTHR30383">
    <property type="entry name" value="THIOESTERASE 1/PROTEASE 1/LYSOPHOSPHOLIPASE L1"/>
    <property type="match status" value="1"/>
</dbReference>
<proteinExistence type="predicted"/>
<dbReference type="GO" id="GO:0004622">
    <property type="term" value="F:phosphatidylcholine lysophospholipase activity"/>
    <property type="evidence" value="ECO:0007669"/>
    <property type="project" value="TreeGrafter"/>
</dbReference>
<organism evidence="3 5">
    <name type="scientific">Didymodactylos carnosus</name>
    <dbReference type="NCBI Taxonomy" id="1234261"/>
    <lineage>
        <taxon>Eukaryota</taxon>
        <taxon>Metazoa</taxon>
        <taxon>Spiralia</taxon>
        <taxon>Gnathifera</taxon>
        <taxon>Rotifera</taxon>
        <taxon>Eurotatoria</taxon>
        <taxon>Bdelloidea</taxon>
        <taxon>Philodinida</taxon>
        <taxon>Philodinidae</taxon>
        <taxon>Didymodactylos</taxon>
    </lineage>
</organism>
<dbReference type="InterPro" id="IPR051532">
    <property type="entry name" value="Ester_Hydrolysis_Enzymes"/>
</dbReference>
<protein>
    <recommendedName>
        <fullName evidence="2">SGNH hydrolase-type esterase domain-containing protein</fullName>
    </recommendedName>
</protein>
<dbReference type="EMBL" id="CAJOBA010044330">
    <property type="protein sequence ID" value="CAF4162334.1"/>
    <property type="molecule type" value="Genomic_DNA"/>
</dbReference>
<dbReference type="Gene3D" id="3.40.50.1110">
    <property type="entry name" value="SGNH hydrolase"/>
    <property type="match status" value="1"/>
</dbReference>
<dbReference type="SUPFAM" id="SSF52266">
    <property type="entry name" value="SGNH hydrolase"/>
    <property type="match status" value="1"/>
</dbReference>
<dbReference type="Pfam" id="PF13472">
    <property type="entry name" value="Lipase_GDSL_2"/>
    <property type="match status" value="1"/>
</dbReference>
<accession>A0A8S2F5X6</accession>
<feature type="signal peptide" evidence="1">
    <location>
        <begin position="1"/>
        <end position="21"/>
    </location>
</feature>
<comment type="caution">
    <text evidence="3">The sequence shown here is derived from an EMBL/GenBank/DDBJ whole genome shotgun (WGS) entry which is preliminary data.</text>
</comment>
<evidence type="ECO:0000313" key="5">
    <source>
        <dbReference type="Proteomes" id="UP000677228"/>
    </source>
</evidence>
<evidence type="ECO:0000313" key="4">
    <source>
        <dbReference type="EMBL" id="CAF4162334.1"/>
    </source>
</evidence>
<sequence length="232" mass="26439">MLCRTSISFLVFLSTVHSLFAAAPWEDEVREQWWFDRHNGFLNQIRANASGIRVVFLGDSITEGWLGGARNLWNQHYAARGAVNFGIGGDRTQHILWRIHNGELDGIQPKLIVLKIGTNNVGGNTADDITRGITKIVQDIRAKLPQARLLLLSILPRNNGAFNNKIPSINTAISKLDDNYWVKYLDLTWNFQDAVDHVIPELFTADLLHLALPGYQMWYQSMEPLFYDMLNY</sequence>
<evidence type="ECO:0000259" key="2">
    <source>
        <dbReference type="Pfam" id="PF13472"/>
    </source>
</evidence>
<dbReference type="Proteomes" id="UP000677228">
    <property type="component" value="Unassembled WGS sequence"/>
</dbReference>
<evidence type="ECO:0000313" key="3">
    <source>
        <dbReference type="EMBL" id="CAF1351829.1"/>
    </source>
</evidence>
<dbReference type="AlphaFoldDB" id="A0A8S2F5X6"/>
<name>A0A8S2F5X6_9BILA</name>
<gene>
    <name evidence="3" type="ORF">OVA965_LOCUS30833</name>
    <name evidence="4" type="ORF">TMI583_LOCUS31644</name>
</gene>